<evidence type="ECO:0000259" key="1">
    <source>
        <dbReference type="PROSITE" id="PS50994"/>
    </source>
</evidence>
<dbReference type="SUPFAM" id="SSF53098">
    <property type="entry name" value="Ribonuclease H-like"/>
    <property type="match status" value="1"/>
</dbReference>
<dbReference type="Gene3D" id="3.30.420.10">
    <property type="entry name" value="Ribonuclease H-like superfamily/Ribonuclease H"/>
    <property type="match status" value="1"/>
</dbReference>
<reference evidence="2 3" key="1">
    <citation type="submission" date="2007-11" db="EMBL/GenBank/DDBJ databases">
        <authorList>
            <person name="Wagner-Dobler I."/>
            <person name="Ferriera S."/>
            <person name="Johnson J."/>
            <person name="Kravitz S."/>
            <person name="Beeson K."/>
            <person name="Sutton G."/>
            <person name="Rogers Y.-H."/>
            <person name="Friedman R."/>
            <person name="Frazier M."/>
            <person name="Venter J.C."/>
        </authorList>
    </citation>
    <scope>NUCLEOTIDE SEQUENCE [LARGE SCALE GENOMIC DNA]</scope>
    <source>
        <strain evidence="2 3">HEL-45</strain>
    </source>
</reference>
<organism evidence="2 3">
    <name type="scientific">Sulfitobacter indolifex HEL-45</name>
    <dbReference type="NCBI Taxonomy" id="391624"/>
    <lineage>
        <taxon>Bacteria</taxon>
        <taxon>Pseudomonadati</taxon>
        <taxon>Pseudomonadota</taxon>
        <taxon>Alphaproteobacteria</taxon>
        <taxon>Rhodobacterales</taxon>
        <taxon>Roseobacteraceae</taxon>
        <taxon>Sulfitobacter</taxon>
    </lineage>
</organism>
<gene>
    <name evidence="2" type="ORF">OIHEL45_16941</name>
</gene>
<dbReference type="Proteomes" id="UP000003257">
    <property type="component" value="Unassembled WGS sequence"/>
</dbReference>
<keyword evidence="3" id="KW-1185">Reference proteome</keyword>
<comment type="caution">
    <text evidence="2">The sequence shown here is derived from an EMBL/GenBank/DDBJ whole genome shotgun (WGS) entry which is preliminary data.</text>
</comment>
<evidence type="ECO:0000313" key="2">
    <source>
        <dbReference type="EMBL" id="EDQ03423.1"/>
    </source>
</evidence>
<proteinExistence type="predicted"/>
<dbReference type="InterPro" id="IPR012337">
    <property type="entry name" value="RNaseH-like_sf"/>
</dbReference>
<dbReference type="Pfam" id="PF13683">
    <property type="entry name" value="rve_3"/>
    <property type="match status" value="1"/>
</dbReference>
<accession>A0ABP2D587</accession>
<dbReference type="InterPro" id="IPR001584">
    <property type="entry name" value="Integrase_cat-core"/>
</dbReference>
<dbReference type="EMBL" id="ABID01000018">
    <property type="protein sequence ID" value="EDQ03423.1"/>
    <property type="molecule type" value="Genomic_DNA"/>
</dbReference>
<dbReference type="InterPro" id="IPR036397">
    <property type="entry name" value="RNaseH_sf"/>
</dbReference>
<dbReference type="PANTHER" id="PTHR35004:SF7">
    <property type="entry name" value="INTEGRASE PROTEIN"/>
    <property type="match status" value="1"/>
</dbReference>
<protein>
    <submittedName>
        <fullName evidence="2">Transposase (Class I)</fullName>
    </submittedName>
</protein>
<feature type="domain" description="Integrase catalytic" evidence="1">
    <location>
        <begin position="1"/>
        <end position="80"/>
    </location>
</feature>
<sequence length="100" mass="11772">MICEAIGIEHRLTKPNHPWTNGQVERMYRTIKEGTVKRFHYDSHDHLRTHLADFMATYNSARRLKTISGFTSYKYICKIWTSVPDRLILDPIHQMPGLNT</sequence>
<dbReference type="PANTHER" id="PTHR35004">
    <property type="entry name" value="TRANSPOSASE RV3428C-RELATED"/>
    <property type="match status" value="1"/>
</dbReference>
<evidence type="ECO:0000313" key="3">
    <source>
        <dbReference type="Proteomes" id="UP000003257"/>
    </source>
</evidence>
<dbReference type="PROSITE" id="PS50994">
    <property type="entry name" value="INTEGRASE"/>
    <property type="match status" value="1"/>
</dbReference>
<name>A0ABP2D587_9RHOB</name>